<evidence type="ECO:0000313" key="2">
    <source>
        <dbReference type="EMBL" id="WEK17876.1"/>
    </source>
</evidence>
<proteinExistence type="predicted"/>
<dbReference type="Gene3D" id="1.10.1740.10">
    <property type="match status" value="1"/>
</dbReference>
<dbReference type="SUPFAM" id="SSF88946">
    <property type="entry name" value="Sigma2 domain of RNA polymerase sigma factors"/>
    <property type="match status" value="1"/>
</dbReference>
<gene>
    <name evidence="2" type="ORF">P0Y49_13815</name>
</gene>
<dbReference type="GO" id="GO:0006352">
    <property type="term" value="P:DNA-templated transcription initiation"/>
    <property type="evidence" value="ECO:0007669"/>
    <property type="project" value="InterPro"/>
</dbReference>
<dbReference type="InterPro" id="IPR007627">
    <property type="entry name" value="RNA_pol_sigma70_r2"/>
</dbReference>
<feature type="domain" description="RNA polymerase sigma-70 region 2" evidence="1">
    <location>
        <begin position="53"/>
        <end position="91"/>
    </location>
</feature>
<evidence type="ECO:0000259" key="1">
    <source>
        <dbReference type="Pfam" id="PF04542"/>
    </source>
</evidence>
<organism evidence="2 3">
    <name type="scientific">Candidatus Pedobacter colombiensis</name>
    <dbReference type="NCBI Taxonomy" id="3121371"/>
    <lineage>
        <taxon>Bacteria</taxon>
        <taxon>Pseudomonadati</taxon>
        <taxon>Bacteroidota</taxon>
        <taxon>Sphingobacteriia</taxon>
        <taxon>Sphingobacteriales</taxon>
        <taxon>Sphingobacteriaceae</taxon>
        <taxon>Pedobacter</taxon>
    </lineage>
</organism>
<name>A0AAJ5W5Z2_9SPHI</name>
<dbReference type="GO" id="GO:0003700">
    <property type="term" value="F:DNA-binding transcription factor activity"/>
    <property type="evidence" value="ECO:0007669"/>
    <property type="project" value="InterPro"/>
</dbReference>
<dbReference type="AlphaFoldDB" id="A0AAJ5W5Z2"/>
<protein>
    <submittedName>
        <fullName evidence="2">Sigma-70 family RNA polymerase sigma factor</fullName>
    </submittedName>
</protein>
<dbReference type="Pfam" id="PF04542">
    <property type="entry name" value="Sigma70_r2"/>
    <property type="match status" value="1"/>
</dbReference>
<sequence length="164" mass="19152">MEQIKTYYTQDEMIAGLILKDKLALKSLHDQFQGCLYGIISAVFEDHEVRIAVFQKAILKIWVDADQFDPEKEKFFTWMLNIVRQSIKDEFNHSTHSSDLMYRDADLCRIIDHNDFPVFIRIFFFGSSIEEIGKECAMSPDDVRKSLFHGIESLKKHLAQSLVE</sequence>
<accession>A0AAJ5W5Z2</accession>
<dbReference type="SUPFAM" id="SSF88659">
    <property type="entry name" value="Sigma3 and sigma4 domains of RNA polymerase sigma factors"/>
    <property type="match status" value="1"/>
</dbReference>
<dbReference type="EMBL" id="CP119313">
    <property type="protein sequence ID" value="WEK17876.1"/>
    <property type="molecule type" value="Genomic_DNA"/>
</dbReference>
<dbReference type="InterPro" id="IPR013324">
    <property type="entry name" value="RNA_pol_sigma_r3/r4-like"/>
</dbReference>
<evidence type="ECO:0000313" key="3">
    <source>
        <dbReference type="Proteomes" id="UP001214530"/>
    </source>
</evidence>
<dbReference type="Proteomes" id="UP001214530">
    <property type="component" value="Chromosome"/>
</dbReference>
<reference evidence="2" key="1">
    <citation type="submission" date="2023-03" db="EMBL/GenBank/DDBJ databases">
        <title>Andean soil-derived lignocellulolytic bacterial consortium as a source of novel taxa and putative plastic-active enzymes.</title>
        <authorList>
            <person name="Diaz-Garcia L."/>
            <person name="Chuvochina M."/>
            <person name="Feuerriegel G."/>
            <person name="Bunk B."/>
            <person name="Sproer C."/>
            <person name="Streit W.R."/>
            <person name="Rodriguez L.M."/>
            <person name="Overmann J."/>
            <person name="Jimenez D.J."/>
        </authorList>
    </citation>
    <scope>NUCLEOTIDE SEQUENCE</scope>
    <source>
        <strain evidence="2">MAG 3858</strain>
    </source>
</reference>
<dbReference type="InterPro" id="IPR013325">
    <property type="entry name" value="RNA_pol_sigma_r2"/>
</dbReference>